<evidence type="ECO:0000313" key="1">
    <source>
        <dbReference type="EMBL" id="RDB58018.1"/>
    </source>
</evidence>
<reference evidence="1 2" key="1">
    <citation type="journal article" date="2018" name="Elife">
        <title>Discovery and characterization of a prevalent human gut bacterial enzyme sufficient for the inactivation of a family of plant toxins.</title>
        <authorList>
            <person name="Koppel N."/>
            <person name="Bisanz J.E."/>
            <person name="Pandelia M.E."/>
            <person name="Turnbaugh P.J."/>
            <person name="Balskus E.P."/>
        </authorList>
    </citation>
    <scope>NUCLEOTIDE SEQUENCE [LARGE SCALE GENOMIC DNA]</scope>
    <source>
        <strain evidence="1 2">OB21 GAM31</strain>
    </source>
</reference>
<dbReference type="EMBL" id="PPTO01000010">
    <property type="protein sequence ID" value="RDB58018.1"/>
    <property type="molecule type" value="Genomic_DNA"/>
</dbReference>
<dbReference type="Proteomes" id="UP000253975">
    <property type="component" value="Unassembled WGS sequence"/>
</dbReference>
<comment type="caution">
    <text evidence="1">The sequence shown here is derived from an EMBL/GenBank/DDBJ whole genome shotgun (WGS) entry which is preliminary data.</text>
</comment>
<protein>
    <submittedName>
        <fullName evidence="1">Uncharacterized protein</fullName>
    </submittedName>
</protein>
<name>A0A369LJ09_9ACTN</name>
<sequence length="100" mass="11479">MGSKKRSSWSKQKAEFAAGLDDFSGMDDIFAREEAHREKASADHEAARRRKACESKNRYASRAEAEENLAWCEHNGKRGLSVYQCPYCDGWHLTSHPWDE</sequence>
<evidence type="ECO:0000313" key="2">
    <source>
        <dbReference type="Proteomes" id="UP000253975"/>
    </source>
</evidence>
<dbReference type="AlphaFoldDB" id="A0A369LJ09"/>
<accession>A0A369LJ09</accession>
<dbReference type="RefSeq" id="WP_114615823.1">
    <property type="nucleotide sequence ID" value="NZ_PPTO01000010.1"/>
</dbReference>
<organism evidence="1 2">
    <name type="scientific">Slackia isoflavoniconvertens</name>
    <dbReference type="NCBI Taxonomy" id="572010"/>
    <lineage>
        <taxon>Bacteria</taxon>
        <taxon>Bacillati</taxon>
        <taxon>Actinomycetota</taxon>
        <taxon>Coriobacteriia</taxon>
        <taxon>Eggerthellales</taxon>
        <taxon>Eggerthellaceae</taxon>
        <taxon>Slackia</taxon>
    </lineage>
</organism>
<gene>
    <name evidence="1" type="ORF">C1881_06850</name>
</gene>
<proteinExistence type="predicted"/>